<organism evidence="1 2">
    <name type="scientific">Aspergillus pseudotamarii</name>
    <dbReference type="NCBI Taxonomy" id="132259"/>
    <lineage>
        <taxon>Eukaryota</taxon>
        <taxon>Fungi</taxon>
        <taxon>Dikarya</taxon>
        <taxon>Ascomycota</taxon>
        <taxon>Pezizomycotina</taxon>
        <taxon>Eurotiomycetes</taxon>
        <taxon>Eurotiomycetidae</taxon>
        <taxon>Eurotiales</taxon>
        <taxon>Aspergillaceae</taxon>
        <taxon>Aspergillus</taxon>
        <taxon>Aspergillus subgen. Circumdati</taxon>
    </lineage>
</organism>
<keyword evidence="2" id="KW-1185">Reference proteome</keyword>
<evidence type="ECO:0000313" key="2">
    <source>
        <dbReference type="Proteomes" id="UP000325672"/>
    </source>
</evidence>
<dbReference type="RefSeq" id="XP_031914152.1">
    <property type="nucleotide sequence ID" value="XM_032054437.1"/>
</dbReference>
<proteinExistence type="predicted"/>
<protein>
    <submittedName>
        <fullName evidence="1">Uncharacterized protein</fullName>
    </submittedName>
</protein>
<accession>A0A5N6SWA6</accession>
<dbReference type="GeneID" id="43638647"/>
<evidence type="ECO:0000313" key="1">
    <source>
        <dbReference type="EMBL" id="KAE8138089.1"/>
    </source>
</evidence>
<dbReference type="Proteomes" id="UP000325672">
    <property type="component" value="Unassembled WGS sequence"/>
</dbReference>
<dbReference type="AlphaFoldDB" id="A0A5N6SWA6"/>
<gene>
    <name evidence="1" type="ORF">BDV38DRAFT_245443</name>
</gene>
<name>A0A5N6SWA6_ASPPS</name>
<sequence length="101" mass="10899">MTSFREQGSPLAPLCLGQCQNCTPSNWPFSRDSSYSPSSISPVALVYGLQTVMVCRFLVRSSSTDPLDTARGTLADISNHIKHGAAVLIFTSATFVGSMRR</sequence>
<dbReference type="EMBL" id="ML743573">
    <property type="protein sequence ID" value="KAE8138089.1"/>
    <property type="molecule type" value="Genomic_DNA"/>
</dbReference>
<reference evidence="1 2" key="1">
    <citation type="submission" date="2019-04" db="EMBL/GenBank/DDBJ databases">
        <title>Friends and foes A comparative genomics study of 23 Aspergillus species from section Flavi.</title>
        <authorList>
            <consortium name="DOE Joint Genome Institute"/>
            <person name="Kjaerbolling I."/>
            <person name="Vesth T."/>
            <person name="Frisvad J.C."/>
            <person name="Nybo J.L."/>
            <person name="Theobald S."/>
            <person name="Kildgaard S."/>
            <person name="Isbrandt T."/>
            <person name="Kuo A."/>
            <person name="Sato A."/>
            <person name="Lyhne E.K."/>
            <person name="Kogle M.E."/>
            <person name="Wiebenga A."/>
            <person name="Kun R.S."/>
            <person name="Lubbers R.J."/>
            <person name="Makela M.R."/>
            <person name="Barry K."/>
            <person name="Chovatia M."/>
            <person name="Clum A."/>
            <person name="Daum C."/>
            <person name="Haridas S."/>
            <person name="He G."/>
            <person name="LaButti K."/>
            <person name="Lipzen A."/>
            <person name="Mondo S."/>
            <person name="Riley R."/>
            <person name="Salamov A."/>
            <person name="Simmons B.A."/>
            <person name="Magnuson J.K."/>
            <person name="Henrissat B."/>
            <person name="Mortensen U.H."/>
            <person name="Larsen T.O."/>
            <person name="Devries R.P."/>
            <person name="Grigoriev I.V."/>
            <person name="Machida M."/>
            <person name="Baker S.E."/>
            <person name="Andersen M.R."/>
        </authorList>
    </citation>
    <scope>NUCLEOTIDE SEQUENCE [LARGE SCALE GENOMIC DNA]</scope>
    <source>
        <strain evidence="1 2">CBS 117625</strain>
    </source>
</reference>